<accession>A0A565CM60</accession>
<evidence type="ECO:0000313" key="3">
    <source>
        <dbReference type="Proteomes" id="UP000489600"/>
    </source>
</evidence>
<dbReference type="EMBL" id="CABITT030000008">
    <property type="protein sequence ID" value="VVB14621.1"/>
    <property type="molecule type" value="Genomic_DNA"/>
</dbReference>
<dbReference type="Proteomes" id="UP000489600">
    <property type="component" value="Unassembled WGS sequence"/>
</dbReference>
<feature type="region of interest" description="Disordered" evidence="1">
    <location>
        <begin position="49"/>
        <end position="72"/>
    </location>
</feature>
<comment type="caution">
    <text evidence="2">The sequence shown here is derived from an EMBL/GenBank/DDBJ whole genome shotgun (WGS) entry which is preliminary data.</text>
</comment>
<reference evidence="2" key="1">
    <citation type="submission" date="2019-07" db="EMBL/GenBank/DDBJ databases">
        <authorList>
            <person name="Dittberner H."/>
        </authorList>
    </citation>
    <scope>NUCLEOTIDE SEQUENCE [LARGE SCALE GENOMIC DNA]</scope>
</reference>
<protein>
    <submittedName>
        <fullName evidence="2">Uncharacterized protein</fullName>
    </submittedName>
</protein>
<proteinExistence type="predicted"/>
<feature type="compositionally biased region" description="Basic and acidic residues" evidence="1">
    <location>
        <begin position="52"/>
        <end position="72"/>
    </location>
</feature>
<dbReference type="AlphaFoldDB" id="A0A565CM60"/>
<evidence type="ECO:0000313" key="2">
    <source>
        <dbReference type="EMBL" id="VVB14621.1"/>
    </source>
</evidence>
<name>A0A565CM60_9BRAS</name>
<organism evidence="2 3">
    <name type="scientific">Arabis nemorensis</name>
    <dbReference type="NCBI Taxonomy" id="586526"/>
    <lineage>
        <taxon>Eukaryota</taxon>
        <taxon>Viridiplantae</taxon>
        <taxon>Streptophyta</taxon>
        <taxon>Embryophyta</taxon>
        <taxon>Tracheophyta</taxon>
        <taxon>Spermatophyta</taxon>
        <taxon>Magnoliopsida</taxon>
        <taxon>eudicotyledons</taxon>
        <taxon>Gunneridae</taxon>
        <taxon>Pentapetalae</taxon>
        <taxon>rosids</taxon>
        <taxon>malvids</taxon>
        <taxon>Brassicales</taxon>
        <taxon>Brassicaceae</taxon>
        <taxon>Arabideae</taxon>
        <taxon>Arabis</taxon>
    </lineage>
</organism>
<feature type="region of interest" description="Disordered" evidence="1">
    <location>
        <begin position="1"/>
        <end position="29"/>
    </location>
</feature>
<gene>
    <name evidence="2" type="ORF">ANE_LOCUS25065</name>
</gene>
<sequence length="72" mass="8172">MDRCPNGIGPNDVRSNSPEYTTSEHKDSHCLMVIEESRSLDSSKVTLILEKGTNDDDPPKIDYEKTQDEKNF</sequence>
<keyword evidence="3" id="KW-1185">Reference proteome</keyword>
<evidence type="ECO:0000256" key="1">
    <source>
        <dbReference type="SAM" id="MobiDB-lite"/>
    </source>
</evidence>